<comment type="caution">
    <text evidence="5">The sequence shown here is derived from an EMBL/GenBank/DDBJ whole genome shotgun (WGS) entry which is preliminary data.</text>
</comment>
<evidence type="ECO:0000256" key="2">
    <source>
        <dbReference type="ARBA" id="ARBA00034247"/>
    </source>
</evidence>
<dbReference type="InterPro" id="IPR043128">
    <property type="entry name" value="Rev_trsase/Diguanyl_cyclase"/>
</dbReference>
<name>A0A839ZBI0_9HYPH</name>
<dbReference type="EC" id="2.7.7.65" evidence="1"/>
<reference evidence="5 6" key="1">
    <citation type="submission" date="2020-08" db="EMBL/GenBank/DDBJ databases">
        <title>Genomic Encyclopedia of Type Strains, Phase IV (KMG-IV): sequencing the most valuable type-strain genomes for metagenomic binning, comparative biology and taxonomic classification.</title>
        <authorList>
            <person name="Goeker M."/>
        </authorList>
    </citation>
    <scope>NUCLEOTIDE SEQUENCE [LARGE SCALE GENOMIC DNA]</scope>
    <source>
        <strain evidence="5 6">DSM 5895</strain>
    </source>
</reference>
<comment type="catalytic activity">
    <reaction evidence="2">
        <text>2 GTP = 3',3'-c-di-GMP + 2 diphosphate</text>
        <dbReference type="Rhea" id="RHEA:24898"/>
        <dbReference type="ChEBI" id="CHEBI:33019"/>
        <dbReference type="ChEBI" id="CHEBI:37565"/>
        <dbReference type="ChEBI" id="CHEBI:58805"/>
        <dbReference type="EC" id="2.7.7.65"/>
    </reaction>
</comment>
<keyword evidence="6" id="KW-1185">Reference proteome</keyword>
<dbReference type="CDD" id="cd01949">
    <property type="entry name" value="GGDEF"/>
    <property type="match status" value="1"/>
</dbReference>
<gene>
    <name evidence="5" type="ORF">FHS55_002713</name>
</gene>
<evidence type="ECO:0000313" key="5">
    <source>
        <dbReference type="EMBL" id="MBB3772104.1"/>
    </source>
</evidence>
<organism evidence="5 6">
    <name type="scientific">Ancylobacter tetraedralis</name>
    <dbReference type="NCBI Taxonomy" id="217068"/>
    <lineage>
        <taxon>Bacteria</taxon>
        <taxon>Pseudomonadati</taxon>
        <taxon>Pseudomonadota</taxon>
        <taxon>Alphaproteobacteria</taxon>
        <taxon>Hyphomicrobiales</taxon>
        <taxon>Xanthobacteraceae</taxon>
        <taxon>Ancylobacter</taxon>
    </lineage>
</organism>
<feature type="transmembrane region" description="Helical" evidence="3">
    <location>
        <begin position="152"/>
        <end position="173"/>
    </location>
</feature>
<keyword evidence="3" id="KW-1133">Transmembrane helix</keyword>
<keyword evidence="3" id="KW-0812">Transmembrane</keyword>
<accession>A0A839ZBI0</accession>
<keyword evidence="3" id="KW-0472">Membrane</keyword>
<feature type="transmembrane region" description="Helical" evidence="3">
    <location>
        <begin position="89"/>
        <end position="109"/>
    </location>
</feature>
<dbReference type="InterPro" id="IPR000160">
    <property type="entry name" value="GGDEF_dom"/>
</dbReference>
<evidence type="ECO:0000259" key="4">
    <source>
        <dbReference type="PROSITE" id="PS50887"/>
    </source>
</evidence>
<dbReference type="InterPro" id="IPR050469">
    <property type="entry name" value="Diguanylate_Cyclase"/>
</dbReference>
<dbReference type="AlphaFoldDB" id="A0A839ZBI0"/>
<dbReference type="RefSeq" id="WP_183190237.1">
    <property type="nucleotide sequence ID" value="NZ_JACICD010000004.1"/>
</dbReference>
<evidence type="ECO:0000256" key="1">
    <source>
        <dbReference type="ARBA" id="ARBA00012528"/>
    </source>
</evidence>
<dbReference type="GO" id="GO:0052621">
    <property type="term" value="F:diguanylate cyclase activity"/>
    <property type="evidence" value="ECO:0007669"/>
    <property type="project" value="UniProtKB-EC"/>
</dbReference>
<dbReference type="PANTHER" id="PTHR45138">
    <property type="entry name" value="REGULATORY COMPONENTS OF SENSORY TRANSDUCTION SYSTEM"/>
    <property type="match status" value="1"/>
</dbReference>
<dbReference type="PROSITE" id="PS50887">
    <property type="entry name" value="GGDEF"/>
    <property type="match status" value="1"/>
</dbReference>
<dbReference type="InterPro" id="IPR029787">
    <property type="entry name" value="Nucleotide_cyclase"/>
</dbReference>
<feature type="transmembrane region" description="Helical" evidence="3">
    <location>
        <begin position="6"/>
        <end position="25"/>
    </location>
</feature>
<feature type="transmembrane region" description="Helical" evidence="3">
    <location>
        <begin position="37"/>
        <end position="57"/>
    </location>
</feature>
<proteinExistence type="predicted"/>
<protein>
    <recommendedName>
        <fullName evidence="1">diguanylate cyclase</fullName>
        <ecNumber evidence="1">2.7.7.65</ecNumber>
    </recommendedName>
</protein>
<evidence type="ECO:0000313" key="6">
    <source>
        <dbReference type="Proteomes" id="UP000533469"/>
    </source>
</evidence>
<dbReference type="Proteomes" id="UP000533469">
    <property type="component" value="Unassembled WGS sequence"/>
</dbReference>
<dbReference type="Pfam" id="PF00990">
    <property type="entry name" value="GGDEF"/>
    <property type="match status" value="1"/>
</dbReference>
<dbReference type="PANTHER" id="PTHR45138:SF9">
    <property type="entry name" value="DIGUANYLATE CYCLASE DGCM-RELATED"/>
    <property type="match status" value="1"/>
</dbReference>
<evidence type="ECO:0000256" key="3">
    <source>
        <dbReference type="SAM" id="Phobius"/>
    </source>
</evidence>
<feature type="domain" description="GGDEF" evidence="4">
    <location>
        <begin position="252"/>
        <end position="384"/>
    </location>
</feature>
<sequence>MRGATFLLVINGFIGLSFAAAFLGLSWRSRLELGRWCAAGFVSAAATVTVEALAPLIASARLLSGLSFSLLLLALTLIAAGLTRHYRPGLSVAPAIILWACCTLFNVAVTYDLPRGTLTHGLAYQGPFAAMAALGAARVLGSGRRGPWDRLLAGILVLVSLQFLAKAGAPLFGDGMAPSVRGYVMSVYAYYSQTVGAVLSLLLGLALLGVIVAELVAETARRLEHDHLSGALTRAAFLDRATSFTRRPRSDRPACLVMADLDRFKSINDRFGHAAGDEVIGIFGAVLRNLSQPGGLCGRLGGEEFCLLLPDLDIREAPARLEAIRAALAGRTYQLVPAGVRVTASFGVAMIGEREALDSAMRRADRALYDAKAGGRDGYVLADLPAEGARPAAPPGWIDG</sequence>
<dbReference type="SMART" id="SM00267">
    <property type="entry name" value="GGDEF"/>
    <property type="match status" value="1"/>
</dbReference>
<feature type="transmembrane region" description="Helical" evidence="3">
    <location>
        <begin position="193"/>
        <end position="217"/>
    </location>
</feature>
<feature type="transmembrane region" description="Helical" evidence="3">
    <location>
        <begin position="121"/>
        <end position="140"/>
    </location>
</feature>
<feature type="transmembrane region" description="Helical" evidence="3">
    <location>
        <begin position="63"/>
        <end position="82"/>
    </location>
</feature>
<dbReference type="NCBIfam" id="TIGR00254">
    <property type="entry name" value="GGDEF"/>
    <property type="match status" value="1"/>
</dbReference>
<dbReference type="EMBL" id="JACICD010000004">
    <property type="protein sequence ID" value="MBB3772104.1"/>
    <property type="molecule type" value="Genomic_DNA"/>
</dbReference>
<dbReference type="Gene3D" id="3.30.70.270">
    <property type="match status" value="1"/>
</dbReference>
<dbReference type="SUPFAM" id="SSF55073">
    <property type="entry name" value="Nucleotide cyclase"/>
    <property type="match status" value="1"/>
</dbReference>